<evidence type="ECO:0000256" key="7">
    <source>
        <dbReference type="ARBA" id="ARBA00023173"/>
    </source>
</evidence>
<evidence type="ECO:0000256" key="9">
    <source>
        <dbReference type="ARBA" id="ARBA00023303"/>
    </source>
</evidence>
<evidence type="ECO:0000256" key="5">
    <source>
        <dbReference type="ARBA" id="ARBA00023065"/>
    </source>
</evidence>
<keyword evidence="4 10" id="KW-1133">Transmembrane helix</keyword>
<accession>A0ABM6ES30</accession>
<evidence type="ECO:0000256" key="3">
    <source>
        <dbReference type="ARBA" id="ARBA00022692"/>
    </source>
</evidence>
<protein>
    <submittedName>
        <fullName evidence="11">Chloride channel core protein</fullName>
    </submittedName>
</protein>
<feature type="transmembrane region" description="Helical" evidence="10">
    <location>
        <begin position="47"/>
        <end position="66"/>
    </location>
</feature>
<dbReference type="Pfam" id="PF00654">
    <property type="entry name" value="Voltage_CLC"/>
    <property type="match status" value="1"/>
</dbReference>
<organism evidence="11 12">
    <name type="scientific">Clostridium formicaceticum</name>
    <dbReference type="NCBI Taxonomy" id="1497"/>
    <lineage>
        <taxon>Bacteria</taxon>
        <taxon>Bacillati</taxon>
        <taxon>Bacillota</taxon>
        <taxon>Clostridia</taxon>
        <taxon>Eubacteriales</taxon>
        <taxon>Clostridiaceae</taxon>
        <taxon>Clostridium</taxon>
    </lineage>
</organism>
<dbReference type="InterPro" id="IPR050368">
    <property type="entry name" value="ClC-type_chloride_channel"/>
</dbReference>
<feature type="transmembrane region" description="Helical" evidence="10">
    <location>
        <begin position="183"/>
        <end position="201"/>
    </location>
</feature>
<evidence type="ECO:0000313" key="11">
    <source>
        <dbReference type="EMBL" id="AOY75707.1"/>
    </source>
</evidence>
<feature type="transmembrane region" description="Helical" evidence="10">
    <location>
        <begin position="317"/>
        <end position="337"/>
    </location>
</feature>
<keyword evidence="5" id="KW-0406">Ion transport</keyword>
<feature type="transmembrane region" description="Helical" evidence="10">
    <location>
        <begin position="349"/>
        <end position="372"/>
    </location>
</feature>
<dbReference type="CDD" id="cd00400">
    <property type="entry name" value="Voltage_gated_ClC"/>
    <property type="match status" value="1"/>
</dbReference>
<keyword evidence="8" id="KW-0868">Chloride</keyword>
<evidence type="ECO:0000313" key="12">
    <source>
        <dbReference type="Proteomes" id="UP000177894"/>
    </source>
</evidence>
<keyword evidence="3 10" id="KW-0812">Transmembrane</keyword>
<keyword evidence="6 10" id="KW-0472">Membrane</keyword>
<dbReference type="InterPro" id="IPR014743">
    <property type="entry name" value="Cl-channel_core"/>
</dbReference>
<sequence>MFKIFQYVGEYMTKWLVVATLMGIGGGLAAVVLKFSIDFITQMSAMVPQWIAPAVGGILVSVLYLWDKNAAGFGTDKYIYAVNKKNSPLPFKMVFSKIAVTAITLGFQGSGGVEGPMLVIGGGLASGITKLRAWKNYFCDEDCRTLAICGAAGAIGAIFRSPLGGGIFVVEILYKSSLHYADLFPAMLSSTMGFVIYSMLANANPMFVIPNYLPNVWNVPSFLLAGVTAGLASLLFMWIFRKVQGFFDKLPYKRMHPFIGGLLTGIILIFLPDVAATGTNVIQEMIHGVFPIKLLLLLLAGKILATSFTVTSGGSAGLVIPALFIGAISGNFISVLMGNGEFGLSASLVIAGMAASLASIANVPIAAAIMLVEMVGLRLGVPATLGSIIGYALGHGQVIYGVTSPDHWQFEEVKQWRKSDINKKGH</sequence>
<evidence type="ECO:0000256" key="2">
    <source>
        <dbReference type="ARBA" id="ARBA00022448"/>
    </source>
</evidence>
<dbReference type="RefSeq" id="WP_070965939.1">
    <property type="nucleotide sequence ID" value="NZ_CP017603.1"/>
</dbReference>
<keyword evidence="2" id="KW-0813">Transport</keyword>
<dbReference type="PANTHER" id="PTHR43427">
    <property type="entry name" value="CHLORIDE CHANNEL PROTEIN CLC-E"/>
    <property type="match status" value="1"/>
</dbReference>
<keyword evidence="7" id="KW-0869">Chloride channel</keyword>
<name>A0ABM6ES30_9CLOT</name>
<evidence type="ECO:0000256" key="4">
    <source>
        <dbReference type="ARBA" id="ARBA00022989"/>
    </source>
</evidence>
<feature type="transmembrane region" description="Helical" evidence="10">
    <location>
        <begin position="285"/>
        <end position="305"/>
    </location>
</feature>
<keyword evidence="12" id="KW-1185">Reference proteome</keyword>
<dbReference type="PRINTS" id="PR00762">
    <property type="entry name" value="CLCHANNEL"/>
</dbReference>
<reference evidence="11 12" key="1">
    <citation type="submission" date="2016-10" db="EMBL/GenBank/DDBJ databases">
        <title>Complete Genome Sequence of Acetogen Clostridium formicoaceticum ATCC 27076.</title>
        <authorList>
            <person name="Bao T."/>
            <person name="Cheng C."/>
            <person name="Zhao J."/>
            <person name="Yang S.-T."/>
            <person name="Wang J."/>
            <person name="Wang M."/>
        </authorList>
    </citation>
    <scope>NUCLEOTIDE SEQUENCE [LARGE SCALE GENOMIC DNA]</scope>
    <source>
        <strain evidence="11 12">ATCC 27076</strain>
    </source>
</reference>
<evidence type="ECO:0000256" key="1">
    <source>
        <dbReference type="ARBA" id="ARBA00004141"/>
    </source>
</evidence>
<evidence type="ECO:0000256" key="6">
    <source>
        <dbReference type="ARBA" id="ARBA00023136"/>
    </source>
</evidence>
<dbReference type="PANTHER" id="PTHR43427:SF6">
    <property type="entry name" value="CHLORIDE CHANNEL PROTEIN CLC-E"/>
    <property type="match status" value="1"/>
</dbReference>
<gene>
    <name evidence="11" type="ORF">BJL90_07245</name>
</gene>
<keyword evidence="9" id="KW-0407">Ion channel</keyword>
<feature type="transmembrane region" description="Helical" evidence="10">
    <location>
        <begin position="221"/>
        <end position="240"/>
    </location>
</feature>
<feature type="transmembrane region" description="Helical" evidence="10">
    <location>
        <begin position="12"/>
        <end position="35"/>
    </location>
</feature>
<dbReference type="EMBL" id="CP017603">
    <property type="protein sequence ID" value="AOY75707.1"/>
    <property type="molecule type" value="Genomic_DNA"/>
</dbReference>
<proteinExistence type="predicted"/>
<dbReference type="InterPro" id="IPR001807">
    <property type="entry name" value="ClC"/>
</dbReference>
<evidence type="ECO:0000256" key="10">
    <source>
        <dbReference type="SAM" id="Phobius"/>
    </source>
</evidence>
<evidence type="ECO:0000256" key="8">
    <source>
        <dbReference type="ARBA" id="ARBA00023214"/>
    </source>
</evidence>
<dbReference type="Gene3D" id="1.10.3080.10">
    <property type="entry name" value="Clc chloride channel"/>
    <property type="match status" value="1"/>
</dbReference>
<comment type="subcellular location">
    <subcellularLocation>
        <location evidence="1">Membrane</location>
        <topology evidence="1">Multi-pass membrane protein</topology>
    </subcellularLocation>
</comment>
<feature type="transmembrane region" description="Helical" evidence="10">
    <location>
        <begin position="261"/>
        <end position="279"/>
    </location>
</feature>
<dbReference type="Proteomes" id="UP000177894">
    <property type="component" value="Chromosome"/>
</dbReference>
<dbReference type="SUPFAM" id="SSF81340">
    <property type="entry name" value="Clc chloride channel"/>
    <property type="match status" value="1"/>
</dbReference>